<feature type="compositionally biased region" description="Basic residues" evidence="1">
    <location>
        <begin position="95"/>
        <end position="106"/>
    </location>
</feature>
<sequence length="455" mass="52406">MWYVVVFTQENTVSVVPASWYVELSGECFWPPSKIKRNTLEKLIKRKELPENDWKAFKAKILTKCEDYKQALSKVHKAYEKDKLSTTDENENVGKGKRKRKPHTYRNFHYSSSEADESGSSDNSLSFPEFGASTPGPSGLSQAQDDNDTSYEEDTSRKQLSIGSRSSQQNRLNATPNLIFRTSQIQNCSERRTDEERSSSGSQLKNFLNRPTRTSEPNDVLPERNLKFHQDNLSVPETQKHGESATVDNSADKILKVLKQMHANSSEFRVQVLRKLKILNLKINELGTSIEKLESGDNINQLDQNLDNEFIDLFPLDIEKLNSLENRLNNEIEMKKMIKYLSRVGGSDVPEIVKRLMYKLLTNEVGNLFSWDGAKGKRKFKCLKLANVILGMPMYTVRANNHTKNATEADIIVYIKKWLVRSKDRMHLEDKRRRRNENQEEEDGNQEEEDGNDTM</sequence>
<proteinExistence type="predicted"/>
<dbReference type="OrthoDB" id="6614320at2759"/>
<evidence type="ECO:0000256" key="1">
    <source>
        <dbReference type="SAM" id="MobiDB-lite"/>
    </source>
</evidence>
<feature type="compositionally biased region" description="Polar residues" evidence="1">
    <location>
        <begin position="135"/>
        <end position="144"/>
    </location>
</feature>
<gene>
    <name evidence="3" type="ORF">CEUTPL_LOCUS4110</name>
</gene>
<protein>
    <recommendedName>
        <fullName evidence="2">DUF4806 domain-containing protein</fullName>
    </recommendedName>
</protein>
<keyword evidence="4" id="KW-1185">Reference proteome</keyword>
<dbReference type="InterPro" id="IPR032071">
    <property type="entry name" value="DUF4806"/>
</dbReference>
<dbReference type="PANTHER" id="PTHR34153">
    <property type="entry name" value="SI:CH211-262H13.3-RELATED-RELATED"/>
    <property type="match status" value="1"/>
</dbReference>
<feature type="compositionally biased region" description="Polar residues" evidence="1">
    <location>
        <begin position="158"/>
        <end position="188"/>
    </location>
</feature>
<feature type="region of interest" description="Disordered" evidence="1">
    <location>
        <begin position="85"/>
        <end position="225"/>
    </location>
</feature>
<evidence type="ECO:0000313" key="3">
    <source>
        <dbReference type="EMBL" id="CAG9763446.1"/>
    </source>
</evidence>
<feature type="compositionally biased region" description="Basic and acidic residues" evidence="1">
    <location>
        <begin position="189"/>
        <end position="198"/>
    </location>
</feature>
<dbReference type="EMBL" id="OU892289">
    <property type="protein sequence ID" value="CAG9763446.1"/>
    <property type="molecule type" value="Genomic_DNA"/>
</dbReference>
<feature type="compositionally biased region" description="Polar residues" evidence="1">
    <location>
        <begin position="203"/>
        <end position="217"/>
    </location>
</feature>
<accession>A0A9N9QLD4</accession>
<feature type="region of interest" description="Disordered" evidence="1">
    <location>
        <begin position="427"/>
        <end position="455"/>
    </location>
</feature>
<feature type="domain" description="DUF4806" evidence="2">
    <location>
        <begin position="315"/>
        <end position="382"/>
    </location>
</feature>
<dbReference type="Proteomes" id="UP001152799">
    <property type="component" value="Chromosome 13"/>
</dbReference>
<organism evidence="3 4">
    <name type="scientific">Ceutorhynchus assimilis</name>
    <name type="common">cabbage seed weevil</name>
    <dbReference type="NCBI Taxonomy" id="467358"/>
    <lineage>
        <taxon>Eukaryota</taxon>
        <taxon>Metazoa</taxon>
        <taxon>Ecdysozoa</taxon>
        <taxon>Arthropoda</taxon>
        <taxon>Hexapoda</taxon>
        <taxon>Insecta</taxon>
        <taxon>Pterygota</taxon>
        <taxon>Neoptera</taxon>
        <taxon>Endopterygota</taxon>
        <taxon>Coleoptera</taxon>
        <taxon>Polyphaga</taxon>
        <taxon>Cucujiformia</taxon>
        <taxon>Curculionidae</taxon>
        <taxon>Ceutorhynchinae</taxon>
        <taxon>Ceutorhynchus</taxon>
    </lineage>
</organism>
<feature type="compositionally biased region" description="Acidic residues" evidence="1">
    <location>
        <begin position="439"/>
        <end position="455"/>
    </location>
</feature>
<name>A0A9N9QLD4_9CUCU</name>
<evidence type="ECO:0000259" key="2">
    <source>
        <dbReference type="Pfam" id="PF16064"/>
    </source>
</evidence>
<evidence type="ECO:0000313" key="4">
    <source>
        <dbReference type="Proteomes" id="UP001152799"/>
    </source>
</evidence>
<dbReference type="Pfam" id="PF16064">
    <property type="entry name" value="DUF4806"/>
    <property type="match status" value="1"/>
</dbReference>
<reference evidence="3" key="1">
    <citation type="submission" date="2022-01" db="EMBL/GenBank/DDBJ databases">
        <authorList>
            <person name="King R."/>
        </authorList>
    </citation>
    <scope>NUCLEOTIDE SEQUENCE</scope>
</reference>
<dbReference type="PANTHER" id="PTHR34153:SF2">
    <property type="entry name" value="SI:CH211-262H13.3-RELATED"/>
    <property type="match status" value="1"/>
</dbReference>
<dbReference type="AlphaFoldDB" id="A0A9N9QLD4"/>